<gene>
    <name evidence="2" type="ORF">CAC42_3939</name>
</gene>
<dbReference type="AlphaFoldDB" id="A0A2K1QSR7"/>
<proteinExistence type="predicted"/>
<dbReference type="OrthoDB" id="5345504at2759"/>
<protein>
    <submittedName>
        <fullName evidence="2">Oxysterol-binding isoform B</fullName>
    </submittedName>
</protein>
<feature type="region of interest" description="Disordered" evidence="1">
    <location>
        <begin position="177"/>
        <end position="237"/>
    </location>
</feature>
<feature type="region of interest" description="Disordered" evidence="1">
    <location>
        <begin position="1"/>
        <end position="25"/>
    </location>
</feature>
<evidence type="ECO:0000313" key="2">
    <source>
        <dbReference type="EMBL" id="PNS17980.1"/>
    </source>
</evidence>
<dbReference type="Proteomes" id="UP000243797">
    <property type="component" value="Unassembled WGS sequence"/>
</dbReference>
<feature type="compositionally biased region" description="Basic and acidic residues" evidence="1">
    <location>
        <begin position="193"/>
        <end position="205"/>
    </location>
</feature>
<dbReference type="Pfam" id="PF20354">
    <property type="entry name" value="DUF6649"/>
    <property type="match status" value="1"/>
</dbReference>
<evidence type="ECO:0000256" key="1">
    <source>
        <dbReference type="SAM" id="MobiDB-lite"/>
    </source>
</evidence>
<accession>A0A2K1QSR7</accession>
<comment type="caution">
    <text evidence="2">The sequence shown here is derived from an EMBL/GenBank/DDBJ whole genome shotgun (WGS) entry which is preliminary data.</text>
</comment>
<feature type="compositionally biased region" description="Acidic residues" evidence="1">
    <location>
        <begin position="220"/>
        <end position="237"/>
    </location>
</feature>
<dbReference type="STRING" id="2082308.A0A2K1QSR7"/>
<evidence type="ECO:0000313" key="3">
    <source>
        <dbReference type="Proteomes" id="UP000243797"/>
    </source>
</evidence>
<keyword evidence="3" id="KW-1185">Reference proteome</keyword>
<name>A0A2K1QSR7_9PEZI</name>
<organism evidence="2 3">
    <name type="scientific">Sphaceloma murrayae</name>
    <dbReference type="NCBI Taxonomy" id="2082308"/>
    <lineage>
        <taxon>Eukaryota</taxon>
        <taxon>Fungi</taxon>
        <taxon>Dikarya</taxon>
        <taxon>Ascomycota</taxon>
        <taxon>Pezizomycotina</taxon>
        <taxon>Dothideomycetes</taxon>
        <taxon>Dothideomycetidae</taxon>
        <taxon>Myriangiales</taxon>
        <taxon>Elsinoaceae</taxon>
        <taxon>Sphaceloma</taxon>
    </lineage>
</organism>
<dbReference type="InterPro" id="IPR046591">
    <property type="entry name" value="DUF6649"/>
</dbReference>
<dbReference type="InParanoid" id="A0A2K1QSR7"/>
<reference evidence="2 3" key="1">
    <citation type="submission" date="2017-06" db="EMBL/GenBank/DDBJ databases">
        <title>Draft genome sequence of a variant of Elsinoe murrayae.</title>
        <authorList>
            <person name="Cheng Q."/>
        </authorList>
    </citation>
    <scope>NUCLEOTIDE SEQUENCE [LARGE SCALE GENOMIC DNA]</scope>
    <source>
        <strain evidence="2 3">CQ-2017a</strain>
    </source>
</reference>
<sequence>MSRTATMTLPQHAHAGVKRPADDSLDDEQRFAKRFNLLNIVDNPSKLYIPVPSHNGYQPSPLAPSAVGPPETTDPDTMPVDDTAHRVFIHDLDAELASESDSGPSLVFLPDIEKHLTRIPHRLLRPDSRDGQGKELVLYDTGGAQGSEEQDLVRRAMEETRRRKREEWERRTRQTFDKEGVTETAHGFGGEEWAGRGERDEKAEARAMGWGEIVDRMEGDEGVQEAEEQDVDAMDIG</sequence>
<dbReference type="EMBL" id="NKHZ01000047">
    <property type="protein sequence ID" value="PNS17980.1"/>
    <property type="molecule type" value="Genomic_DNA"/>
</dbReference>